<name>A0A3S3QU10_9BACT</name>
<dbReference type="EMBL" id="MTKO01000028">
    <property type="protein sequence ID" value="RWX47729.1"/>
    <property type="molecule type" value="Genomic_DNA"/>
</dbReference>
<reference evidence="1 2" key="1">
    <citation type="submission" date="2017-01" db="EMBL/GenBank/DDBJ databases">
        <title>The cable genome- insights into the physiology and evolution of filamentous bacteria capable of sulfide oxidation via long distance electron transfer.</title>
        <authorList>
            <person name="Schreiber L."/>
            <person name="Bjerg J.T."/>
            <person name="Boggild A."/>
            <person name="Van De Vossenberg J."/>
            <person name="Meysman F."/>
            <person name="Nielsen L.P."/>
            <person name="Schramm A."/>
            <person name="Kjeldsen K.U."/>
        </authorList>
    </citation>
    <scope>NUCLEOTIDE SEQUENCE [LARGE SCALE GENOMIC DNA]</scope>
    <source>
        <strain evidence="1">MCF</strain>
    </source>
</reference>
<sequence length="66" mass="7635">MDRQNSDRRHQSSIQQATFNRGLTHEPISFYIVIKDSCVADKNTPVKKCWLTRPGNIKFQTTLLSL</sequence>
<gene>
    <name evidence="1" type="ORF">H206_06966</name>
</gene>
<comment type="caution">
    <text evidence="1">The sequence shown here is derived from an EMBL/GenBank/DDBJ whole genome shotgun (WGS) entry which is preliminary data.</text>
</comment>
<evidence type="ECO:0000313" key="1">
    <source>
        <dbReference type="EMBL" id="RWX47729.1"/>
    </source>
</evidence>
<evidence type="ECO:0000313" key="2">
    <source>
        <dbReference type="Proteomes" id="UP000287853"/>
    </source>
</evidence>
<accession>A0A3S3QU10</accession>
<protein>
    <submittedName>
        <fullName evidence="1">Uncharacterized protein</fullName>
    </submittedName>
</protein>
<dbReference type="Proteomes" id="UP000287853">
    <property type="component" value="Unassembled WGS sequence"/>
</dbReference>
<dbReference type="AlphaFoldDB" id="A0A3S3QU10"/>
<proteinExistence type="predicted"/>
<organism evidence="1 2">
    <name type="scientific">Candidatus Electrothrix aarhusensis</name>
    <dbReference type="NCBI Taxonomy" id="1859131"/>
    <lineage>
        <taxon>Bacteria</taxon>
        <taxon>Pseudomonadati</taxon>
        <taxon>Thermodesulfobacteriota</taxon>
        <taxon>Desulfobulbia</taxon>
        <taxon>Desulfobulbales</taxon>
        <taxon>Desulfobulbaceae</taxon>
        <taxon>Candidatus Electrothrix</taxon>
    </lineage>
</organism>
<keyword evidence="2" id="KW-1185">Reference proteome</keyword>